<dbReference type="CDD" id="cd00531">
    <property type="entry name" value="NTF2_like"/>
    <property type="match status" value="1"/>
</dbReference>
<gene>
    <name evidence="2" type="ORF">FB559_1759</name>
</gene>
<organism evidence="2 3">
    <name type="scientific">Actinoallomurus bryophytorum</name>
    <dbReference type="NCBI Taxonomy" id="1490222"/>
    <lineage>
        <taxon>Bacteria</taxon>
        <taxon>Bacillati</taxon>
        <taxon>Actinomycetota</taxon>
        <taxon>Actinomycetes</taxon>
        <taxon>Streptosporangiales</taxon>
        <taxon>Thermomonosporaceae</taxon>
        <taxon>Actinoallomurus</taxon>
    </lineage>
</organism>
<keyword evidence="3" id="KW-1185">Reference proteome</keyword>
<sequence length="164" mass="18719">MLGPMDLIALEEIRQTKYRYLRCVDLKLWDEFAGTLTEDAVAVYGTRVFGDPLRLEGRDAIVEYMRANLGPAVITTHFAGHPEIEVDGDQAKGSWCFDDTVIAMDYRLLIRGSAFYQDTYRRDADGRWRISSTGYERTYEFTVSLDDMPSLKFTANRWATPAAP</sequence>
<dbReference type="AlphaFoldDB" id="A0A543CGN0"/>
<proteinExistence type="predicted"/>
<evidence type="ECO:0000313" key="3">
    <source>
        <dbReference type="Proteomes" id="UP000316096"/>
    </source>
</evidence>
<dbReference type="InterPro" id="IPR032710">
    <property type="entry name" value="NTF2-like_dom_sf"/>
</dbReference>
<evidence type="ECO:0000313" key="2">
    <source>
        <dbReference type="EMBL" id="TQL96235.1"/>
    </source>
</evidence>
<dbReference type="Pfam" id="PF13577">
    <property type="entry name" value="SnoaL_4"/>
    <property type="match status" value="1"/>
</dbReference>
<dbReference type="Gene3D" id="3.10.450.50">
    <property type="match status" value="1"/>
</dbReference>
<name>A0A543CGN0_9ACTN</name>
<accession>A0A543CGN0</accession>
<dbReference type="EMBL" id="VFOZ01000001">
    <property type="protein sequence ID" value="TQL96235.1"/>
    <property type="molecule type" value="Genomic_DNA"/>
</dbReference>
<dbReference type="SUPFAM" id="SSF54427">
    <property type="entry name" value="NTF2-like"/>
    <property type="match status" value="1"/>
</dbReference>
<dbReference type="InterPro" id="IPR037401">
    <property type="entry name" value="SnoaL-like"/>
</dbReference>
<comment type="caution">
    <text evidence="2">The sequence shown here is derived from an EMBL/GenBank/DDBJ whole genome shotgun (WGS) entry which is preliminary data.</text>
</comment>
<evidence type="ECO:0000259" key="1">
    <source>
        <dbReference type="Pfam" id="PF13577"/>
    </source>
</evidence>
<protein>
    <submittedName>
        <fullName evidence="2">SnoaL-like protein</fullName>
    </submittedName>
</protein>
<feature type="domain" description="SnoaL-like" evidence="1">
    <location>
        <begin position="8"/>
        <end position="132"/>
    </location>
</feature>
<dbReference type="Proteomes" id="UP000316096">
    <property type="component" value="Unassembled WGS sequence"/>
</dbReference>
<reference evidence="2 3" key="1">
    <citation type="submission" date="2019-06" db="EMBL/GenBank/DDBJ databases">
        <title>Sequencing the genomes of 1000 actinobacteria strains.</title>
        <authorList>
            <person name="Klenk H.-P."/>
        </authorList>
    </citation>
    <scope>NUCLEOTIDE SEQUENCE [LARGE SCALE GENOMIC DNA]</scope>
    <source>
        <strain evidence="2 3">DSM 102200</strain>
    </source>
</reference>